<dbReference type="PANTHER" id="PTHR12993">
    <property type="entry name" value="N-ACETYLGLUCOSAMINYL-PHOSPHATIDYLINOSITOL DE-N-ACETYLASE-RELATED"/>
    <property type="match status" value="1"/>
</dbReference>
<sequence>MARRLVRESGLNEGLRNLARHLYPELSSPFENVEKILCIQPHPDDCELGAGGTIADLTSKGVEVVYLTLTDGSMGTSDPGLNPRVLAEVRKHEQEEAAGVLGVSKIIPLDYKDTELPYTLDARNRIISVVRMEHPDIVLAPDPWLMYEIHPDHRIAGLLASDAVMFSSLPHVVPEHKPHIVAAILYYYTAKPNYFHDITATLERKLQALSKHKSQFEPIWPILEEQVKTLAAAYGQASGRKYAEAFRVIPLSVSHATPLSELV</sequence>
<reference evidence="1 2" key="1">
    <citation type="journal article" date="2015" name="Stand. Genomic Sci.">
        <title>Complete genome sequence of and proposal of Thermofilum uzonense sp. nov. a novel hyperthermophilic crenarchaeon and emended description of the genus Thermofilum.</title>
        <authorList>
            <person name="Toshchakov S.V."/>
            <person name="Korzhenkov A.A."/>
            <person name="Samarov N.I."/>
            <person name="Mazunin I.O."/>
            <person name="Mozhey O.I."/>
            <person name="Shmyr I.S."/>
            <person name="Derbikova K.S."/>
            <person name="Taranov E.A."/>
            <person name="Dominova I.N."/>
            <person name="Bonch-Osmolovskaya E.A."/>
            <person name="Patrushev M.V."/>
            <person name="Podosokorskaya O.A."/>
            <person name="Kublanov I.V."/>
        </authorList>
    </citation>
    <scope>NUCLEOTIDE SEQUENCE [LARGE SCALE GENOMIC DNA]</scope>
    <source>
        <strain evidence="1 2">1807-2</strain>
    </source>
</reference>
<dbReference type="SUPFAM" id="SSF102588">
    <property type="entry name" value="LmbE-like"/>
    <property type="match status" value="1"/>
</dbReference>
<evidence type="ECO:0000313" key="2">
    <source>
        <dbReference type="Proteomes" id="UP000067434"/>
    </source>
</evidence>
<dbReference type="Gene3D" id="3.40.50.10320">
    <property type="entry name" value="LmbE-like"/>
    <property type="match status" value="1"/>
</dbReference>
<dbReference type="PANTHER" id="PTHR12993:SF11">
    <property type="entry name" value="N-ACETYLGLUCOSAMINYL-PHOSPHATIDYLINOSITOL DE-N-ACETYLASE"/>
    <property type="match status" value="1"/>
</dbReference>
<proteinExistence type="predicted"/>
<dbReference type="STRING" id="1550241.MA03_03235"/>
<keyword evidence="2" id="KW-1185">Reference proteome</keyword>
<gene>
    <name evidence="1" type="ORF">MA03_03235</name>
</gene>
<dbReference type="AlphaFoldDB" id="A0A0F7FJT9"/>
<dbReference type="InterPro" id="IPR003737">
    <property type="entry name" value="GlcNAc_PI_deacetylase-related"/>
</dbReference>
<name>A0A0F7FJT9_9CREN</name>
<dbReference type="InterPro" id="IPR024078">
    <property type="entry name" value="LmbE-like_dom_sf"/>
</dbReference>
<dbReference type="HOGENOM" id="CLU_049311_3_2_2"/>
<dbReference type="EMBL" id="CP009961">
    <property type="protein sequence ID" value="AKG39334.1"/>
    <property type="molecule type" value="Genomic_DNA"/>
</dbReference>
<dbReference type="Proteomes" id="UP000067434">
    <property type="component" value="Chromosome"/>
</dbReference>
<organism evidence="1 2">
    <name type="scientific">Infirmifilum uzonense</name>
    <dbReference type="NCBI Taxonomy" id="1550241"/>
    <lineage>
        <taxon>Archaea</taxon>
        <taxon>Thermoproteota</taxon>
        <taxon>Thermoprotei</taxon>
        <taxon>Thermofilales</taxon>
        <taxon>Thermofilaceae</taxon>
        <taxon>Infirmifilum</taxon>
    </lineage>
</organism>
<accession>A0A0F7FJT9</accession>
<dbReference type="GO" id="GO:0016811">
    <property type="term" value="F:hydrolase activity, acting on carbon-nitrogen (but not peptide) bonds, in linear amides"/>
    <property type="evidence" value="ECO:0007669"/>
    <property type="project" value="TreeGrafter"/>
</dbReference>
<dbReference type="PATRIC" id="fig|1550241.5.peg.684"/>
<protein>
    <submittedName>
        <fullName evidence="1">Diacetylchitobiose deacetylase</fullName>
    </submittedName>
</protein>
<dbReference type="Pfam" id="PF02585">
    <property type="entry name" value="PIG-L"/>
    <property type="match status" value="1"/>
</dbReference>
<evidence type="ECO:0000313" key="1">
    <source>
        <dbReference type="EMBL" id="AKG39334.1"/>
    </source>
</evidence>
<dbReference type="KEGG" id="thf:MA03_03235"/>